<dbReference type="PANTHER" id="PTHR39596">
    <property type="match status" value="1"/>
</dbReference>
<dbReference type="Proteomes" id="UP001303760">
    <property type="component" value="Unassembled WGS sequence"/>
</dbReference>
<gene>
    <name evidence="2" type="ORF">C8A03DRAFT_37627</name>
</gene>
<feature type="region of interest" description="Disordered" evidence="1">
    <location>
        <begin position="755"/>
        <end position="775"/>
    </location>
</feature>
<name>A0AAN7C3A0_9PEZI</name>
<evidence type="ECO:0008006" key="4">
    <source>
        <dbReference type="Google" id="ProtNLM"/>
    </source>
</evidence>
<evidence type="ECO:0000313" key="2">
    <source>
        <dbReference type="EMBL" id="KAK4234594.1"/>
    </source>
</evidence>
<proteinExistence type="predicted"/>
<feature type="compositionally biased region" description="Basic and acidic residues" evidence="1">
    <location>
        <begin position="1073"/>
        <end position="1087"/>
    </location>
</feature>
<protein>
    <recommendedName>
        <fullName evidence="4">Heterokaryon incompatibility domain-containing protein</fullName>
    </recommendedName>
</protein>
<feature type="region of interest" description="Disordered" evidence="1">
    <location>
        <begin position="1054"/>
        <end position="1113"/>
    </location>
</feature>
<evidence type="ECO:0000313" key="3">
    <source>
        <dbReference type="Proteomes" id="UP001303760"/>
    </source>
</evidence>
<keyword evidence="3" id="KW-1185">Reference proteome</keyword>
<evidence type="ECO:0000256" key="1">
    <source>
        <dbReference type="SAM" id="MobiDB-lite"/>
    </source>
</evidence>
<feature type="compositionally biased region" description="Basic and acidic residues" evidence="1">
    <location>
        <begin position="764"/>
        <end position="775"/>
    </location>
</feature>
<accession>A0AAN7C3A0</accession>
<comment type="caution">
    <text evidence="2">The sequence shown here is derived from an EMBL/GenBank/DDBJ whole genome shotgun (WGS) entry which is preliminary data.</text>
</comment>
<feature type="region of interest" description="Disordered" evidence="1">
    <location>
        <begin position="221"/>
        <end position="246"/>
    </location>
</feature>
<dbReference type="PANTHER" id="PTHR39596:SF4">
    <property type="entry name" value="HET DOMAIN PROTEIN (AFU_ORTHOLOGUE AFUA_3G03140)-RELATED"/>
    <property type="match status" value="1"/>
</dbReference>
<dbReference type="EMBL" id="MU860350">
    <property type="protein sequence ID" value="KAK4234594.1"/>
    <property type="molecule type" value="Genomic_DNA"/>
</dbReference>
<dbReference type="AlphaFoldDB" id="A0AAN7C3A0"/>
<reference evidence="2" key="2">
    <citation type="submission" date="2023-05" db="EMBL/GenBank/DDBJ databases">
        <authorList>
            <consortium name="Lawrence Berkeley National Laboratory"/>
            <person name="Steindorff A."/>
            <person name="Hensen N."/>
            <person name="Bonometti L."/>
            <person name="Westerberg I."/>
            <person name="Brannstrom I.O."/>
            <person name="Guillou S."/>
            <person name="Cros-Aarteil S."/>
            <person name="Calhoun S."/>
            <person name="Haridas S."/>
            <person name="Kuo A."/>
            <person name="Mondo S."/>
            <person name="Pangilinan J."/>
            <person name="Riley R."/>
            <person name="Labutti K."/>
            <person name="Andreopoulos B."/>
            <person name="Lipzen A."/>
            <person name="Chen C."/>
            <person name="Yanf M."/>
            <person name="Daum C."/>
            <person name="Ng V."/>
            <person name="Clum A."/>
            <person name="Ohm R."/>
            <person name="Martin F."/>
            <person name="Silar P."/>
            <person name="Natvig D."/>
            <person name="Lalanne C."/>
            <person name="Gautier V."/>
            <person name="Ament-Velasquez S.L."/>
            <person name="Kruys A."/>
            <person name="Hutchinson M.I."/>
            <person name="Powell A.J."/>
            <person name="Barry K."/>
            <person name="Miller A.N."/>
            <person name="Grigoriev I.V."/>
            <person name="Debuchy R."/>
            <person name="Gladieux P."/>
            <person name="Thoren M.H."/>
            <person name="Johannesson H."/>
        </authorList>
    </citation>
    <scope>NUCLEOTIDE SEQUENCE</scope>
    <source>
        <strain evidence="2">CBS 532.94</strain>
    </source>
</reference>
<organism evidence="2 3">
    <name type="scientific">Achaetomium macrosporum</name>
    <dbReference type="NCBI Taxonomy" id="79813"/>
    <lineage>
        <taxon>Eukaryota</taxon>
        <taxon>Fungi</taxon>
        <taxon>Dikarya</taxon>
        <taxon>Ascomycota</taxon>
        <taxon>Pezizomycotina</taxon>
        <taxon>Sordariomycetes</taxon>
        <taxon>Sordariomycetidae</taxon>
        <taxon>Sordariales</taxon>
        <taxon>Chaetomiaceae</taxon>
        <taxon>Achaetomium</taxon>
    </lineage>
</organism>
<feature type="compositionally biased region" description="Basic and acidic residues" evidence="1">
    <location>
        <begin position="66"/>
        <end position="77"/>
    </location>
</feature>
<feature type="region of interest" description="Disordered" evidence="1">
    <location>
        <begin position="66"/>
        <end position="92"/>
    </location>
</feature>
<sequence length="1113" mass="126162">MQHLADESFVDVKSAPRVLFNLDKDEQKSDIEDLFKRPNFTYNDFVAFLEDRGWTADRKDDFKLKEVVRPRKEKQEPGRGGGGPAATGSPVPSYNREEIWQAWLFFALIACVVRKRGQPTRPRANLMARDRRKETLHGVSDHGRQDDQTDGTVPILTFKDLVNPTCDFLTTEKLPAALQEWHDCIKATNPKAKLRARLIEADRALELARRVIRANLVPKLPDPEESASLAGRSPRDSHRRQNGYGNGHALHLNGVIPRLSSLEMELTGARQTIPEDEPGDDRFPELSLCLMVLGETLSAAKKQIMSDLGLRINGWLVDDDEGWGPPSYVLSRMEKSWCPRARAVLQGQLGSSAILLYTAFEVHQKKPIDKSEHQRCNAMVCYHVPGVEESNGGKIFYKPQHHSDELPCASGKSRVECRLLGPKMNKLYSILSNTILATESSDFPILRIVSSKEPDGRQRVVGVSVEKWSIEEQRGLRRPNFTAISHVWSQGMGNETSNRLQECQLEIIYKALAAVQDDRNYFADQDEAFKLKLLKQVLDEDEFTGETDDYVLSPPFWMDTLAIPVKQRDSPANFKELKMRAIRQIYHVFSMAARVIVIDKELCDEIPLKPFPIIISLLTSAWMQRLWTLQEAFLSRNLLVAFRGVKGNVELTHTRGTFLKLQDIDSRIRELDRPQKDAHTTAMAELVKRKFFHNLMGEDREIRNRNDHPIQTRGSMVIASAWRSSRWRAEDETLALSTLLNLDYRTTAIEEATVAEPTVIDGPSRSEKDGEEERKARRERMVCDFWTLIHKNYEGSIPAGLIFLPGDKLPLRGFGWAPTTWMSAKDEYYPYPLTIPSRPTELHEEGLLVQYPGFLLQCGHPNAILGSNLGKSGLKFPVDQYMSEWYQVKAIGKIRAEYGAAQKLLPRTFAHAPPEFGVILCRPKPREWPEEIGVLVEIYRETWKRKEPERVSRKYLYSQCIRLVWVSRYAPTPDEIKNYKLPSGKVGDQPIGELVPEDTFWYVDGYQANRDDPAPDSPVPELPAIKGPESRGLEEVGRLNGNTGRAFALMRRVTGSHPTQQPVRLPTVSGSDVGRHGPDVADGDVEKGVPPSQREPSQHSVSGIKRLSRLFGI</sequence>
<reference evidence="2" key="1">
    <citation type="journal article" date="2023" name="Mol. Phylogenet. Evol.">
        <title>Genome-scale phylogeny and comparative genomics of the fungal order Sordariales.</title>
        <authorList>
            <person name="Hensen N."/>
            <person name="Bonometti L."/>
            <person name="Westerberg I."/>
            <person name="Brannstrom I.O."/>
            <person name="Guillou S."/>
            <person name="Cros-Aarteil S."/>
            <person name="Calhoun S."/>
            <person name="Haridas S."/>
            <person name="Kuo A."/>
            <person name="Mondo S."/>
            <person name="Pangilinan J."/>
            <person name="Riley R."/>
            <person name="LaButti K."/>
            <person name="Andreopoulos B."/>
            <person name="Lipzen A."/>
            <person name="Chen C."/>
            <person name="Yan M."/>
            <person name="Daum C."/>
            <person name="Ng V."/>
            <person name="Clum A."/>
            <person name="Steindorff A."/>
            <person name="Ohm R.A."/>
            <person name="Martin F."/>
            <person name="Silar P."/>
            <person name="Natvig D.O."/>
            <person name="Lalanne C."/>
            <person name="Gautier V."/>
            <person name="Ament-Velasquez S.L."/>
            <person name="Kruys A."/>
            <person name="Hutchinson M.I."/>
            <person name="Powell A.J."/>
            <person name="Barry K."/>
            <person name="Miller A.N."/>
            <person name="Grigoriev I.V."/>
            <person name="Debuchy R."/>
            <person name="Gladieux P."/>
            <person name="Hiltunen Thoren M."/>
            <person name="Johannesson H."/>
        </authorList>
    </citation>
    <scope>NUCLEOTIDE SEQUENCE</scope>
    <source>
        <strain evidence="2">CBS 532.94</strain>
    </source>
</reference>